<evidence type="ECO:0000313" key="2">
    <source>
        <dbReference type="EMBL" id="ORX57215.1"/>
    </source>
</evidence>
<gene>
    <name evidence="2" type="ORF">BCR36DRAFT_153350</name>
</gene>
<proteinExistence type="predicted"/>
<dbReference type="Proteomes" id="UP000193719">
    <property type="component" value="Unassembled WGS sequence"/>
</dbReference>
<name>A0A1Y1VII1_9FUNG</name>
<evidence type="ECO:0000256" key="1">
    <source>
        <dbReference type="SAM" id="Phobius"/>
    </source>
</evidence>
<reference evidence="2 3" key="1">
    <citation type="submission" date="2016-08" db="EMBL/GenBank/DDBJ databases">
        <title>Genomes of anaerobic fungi encode conserved fungal cellulosomes for biomass hydrolysis.</title>
        <authorList>
            <consortium name="DOE Joint Genome Institute"/>
            <person name="Haitjema C.H."/>
            <person name="Gilmore S.P."/>
            <person name="Henske J.K."/>
            <person name="Solomon K.V."/>
            <person name="De Groot R."/>
            <person name="Kuo A."/>
            <person name="Mondo S.J."/>
            <person name="Salamov A.A."/>
            <person name="Labutti K."/>
            <person name="Zhao Z."/>
            <person name="Chiniquy J."/>
            <person name="Barry K."/>
            <person name="Brewer H.M."/>
            <person name="Purvine S.O."/>
            <person name="Wright A.T."/>
            <person name="Boxma B."/>
            <person name="Van Alen T."/>
            <person name="Hackstein J.H."/>
            <person name="Baker S.E."/>
            <person name="Grigoriev I.V."/>
            <person name="O'Malley M.A."/>
        </authorList>
    </citation>
    <scope>NUCLEOTIDE SEQUENCE [LARGE SCALE GENOMIC DNA]</scope>
    <source>
        <strain evidence="3">finn</strain>
    </source>
</reference>
<comment type="caution">
    <text evidence="2">The sequence shown here is derived from an EMBL/GenBank/DDBJ whole genome shotgun (WGS) entry which is preliminary data.</text>
</comment>
<keyword evidence="1" id="KW-1133">Transmembrane helix</keyword>
<dbReference type="EMBL" id="MCFH01000006">
    <property type="protein sequence ID" value="ORX57215.1"/>
    <property type="molecule type" value="Genomic_DNA"/>
</dbReference>
<feature type="transmembrane region" description="Helical" evidence="1">
    <location>
        <begin position="25"/>
        <end position="47"/>
    </location>
</feature>
<sequence length="51" mass="6465">MTFCLSNFNCNSFFFDSGLLFYNFYFYYLFYFHLIFMNVYLLEYIAICNYY</sequence>
<accession>A0A1Y1VII1</accession>
<reference evidence="2 3" key="2">
    <citation type="submission" date="2016-08" db="EMBL/GenBank/DDBJ databases">
        <title>Pervasive Adenine N6-methylation of Active Genes in Fungi.</title>
        <authorList>
            <consortium name="DOE Joint Genome Institute"/>
            <person name="Mondo S.J."/>
            <person name="Dannebaum R.O."/>
            <person name="Kuo R.C."/>
            <person name="Labutti K."/>
            <person name="Haridas S."/>
            <person name="Kuo A."/>
            <person name="Salamov A."/>
            <person name="Ahrendt S.R."/>
            <person name="Lipzen A."/>
            <person name="Sullivan W."/>
            <person name="Andreopoulos W.B."/>
            <person name="Clum A."/>
            <person name="Lindquist E."/>
            <person name="Daum C."/>
            <person name="Ramamoorthy G.K."/>
            <person name="Gryganskyi A."/>
            <person name="Culley D."/>
            <person name="Magnuson J.K."/>
            <person name="James T.Y."/>
            <person name="O'Malley M.A."/>
            <person name="Stajich J.E."/>
            <person name="Spatafora J.W."/>
            <person name="Visel A."/>
            <person name="Grigoriev I.V."/>
        </authorList>
    </citation>
    <scope>NUCLEOTIDE SEQUENCE [LARGE SCALE GENOMIC DNA]</scope>
    <source>
        <strain evidence="3">finn</strain>
    </source>
</reference>
<keyword evidence="3" id="KW-1185">Reference proteome</keyword>
<evidence type="ECO:0000313" key="3">
    <source>
        <dbReference type="Proteomes" id="UP000193719"/>
    </source>
</evidence>
<keyword evidence="1" id="KW-0812">Transmembrane</keyword>
<organism evidence="2 3">
    <name type="scientific">Piromyces finnis</name>
    <dbReference type="NCBI Taxonomy" id="1754191"/>
    <lineage>
        <taxon>Eukaryota</taxon>
        <taxon>Fungi</taxon>
        <taxon>Fungi incertae sedis</taxon>
        <taxon>Chytridiomycota</taxon>
        <taxon>Chytridiomycota incertae sedis</taxon>
        <taxon>Neocallimastigomycetes</taxon>
        <taxon>Neocallimastigales</taxon>
        <taxon>Neocallimastigaceae</taxon>
        <taxon>Piromyces</taxon>
    </lineage>
</organism>
<dbReference type="AlphaFoldDB" id="A0A1Y1VII1"/>
<keyword evidence="1" id="KW-0472">Membrane</keyword>
<protein>
    <submittedName>
        <fullName evidence="2">Uncharacterized protein</fullName>
    </submittedName>
</protein>